<feature type="transmembrane region" description="Helical" evidence="2">
    <location>
        <begin position="369"/>
        <end position="386"/>
    </location>
</feature>
<dbReference type="InterPro" id="IPR053001">
    <property type="entry name" value="MNNG_permease-like"/>
</dbReference>
<feature type="transmembrane region" description="Helical" evidence="2">
    <location>
        <begin position="239"/>
        <end position="262"/>
    </location>
</feature>
<feature type="transmembrane region" description="Helical" evidence="2">
    <location>
        <begin position="69"/>
        <end position="90"/>
    </location>
</feature>
<feature type="transmembrane region" description="Helical" evidence="2">
    <location>
        <begin position="283"/>
        <end position="308"/>
    </location>
</feature>
<gene>
    <name evidence="4" type="ORF">NA57DRAFT_63943</name>
</gene>
<evidence type="ECO:0000256" key="2">
    <source>
        <dbReference type="SAM" id="Phobius"/>
    </source>
</evidence>
<evidence type="ECO:0000313" key="5">
    <source>
        <dbReference type="Proteomes" id="UP000799772"/>
    </source>
</evidence>
<dbReference type="InterPro" id="IPR022703">
    <property type="entry name" value="DUF3533"/>
</dbReference>
<feature type="domain" description="DUF3533" evidence="3">
    <location>
        <begin position="157"/>
        <end position="436"/>
    </location>
</feature>
<feature type="domain" description="DUF3533" evidence="3">
    <location>
        <begin position="73"/>
        <end position="156"/>
    </location>
</feature>
<proteinExistence type="predicted"/>
<dbReference type="Pfam" id="PF12051">
    <property type="entry name" value="DUF3533"/>
    <property type="match status" value="2"/>
</dbReference>
<keyword evidence="2" id="KW-0812">Transmembrane</keyword>
<evidence type="ECO:0000259" key="3">
    <source>
        <dbReference type="Pfam" id="PF12051"/>
    </source>
</evidence>
<organism evidence="4 5">
    <name type="scientific">Rhizodiscina lignyota</name>
    <dbReference type="NCBI Taxonomy" id="1504668"/>
    <lineage>
        <taxon>Eukaryota</taxon>
        <taxon>Fungi</taxon>
        <taxon>Dikarya</taxon>
        <taxon>Ascomycota</taxon>
        <taxon>Pezizomycotina</taxon>
        <taxon>Dothideomycetes</taxon>
        <taxon>Pleosporomycetidae</taxon>
        <taxon>Aulographales</taxon>
        <taxon>Rhizodiscinaceae</taxon>
        <taxon>Rhizodiscina</taxon>
    </lineage>
</organism>
<accession>A0A9P4IQ93</accession>
<name>A0A9P4IQ93_9PEZI</name>
<dbReference type="AlphaFoldDB" id="A0A9P4IQ93"/>
<dbReference type="PANTHER" id="PTHR34814">
    <property type="entry name" value="NITROSOGUANIDINE RESISTANCE PROTEIN SNG1"/>
    <property type="match status" value="1"/>
</dbReference>
<evidence type="ECO:0000256" key="1">
    <source>
        <dbReference type="SAM" id="MobiDB-lite"/>
    </source>
</evidence>
<dbReference type="Proteomes" id="UP000799772">
    <property type="component" value="Unassembled WGS sequence"/>
</dbReference>
<keyword evidence="5" id="KW-1185">Reference proteome</keyword>
<feature type="transmembrane region" description="Helical" evidence="2">
    <location>
        <begin position="339"/>
        <end position="357"/>
    </location>
</feature>
<keyword evidence="2" id="KW-0472">Membrane</keyword>
<comment type="caution">
    <text evidence="4">The sequence shown here is derived from an EMBL/GenBank/DDBJ whole genome shotgun (WGS) entry which is preliminary data.</text>
</comment>
<dbReference type="EMBL" id="ML978122">
    <property type="protein sequence ID" value="KAF2103403.1"/>
    <property type="molecule type" value="Genomic_DNA"/>
</dbReference>
<dbReference type="PANTHER" id="PTHR34814:SF1">
    <property type="entry name" value="NITROSOGUANIDINE RESISTANCE PROTEIN SNG1"/>
    <property type="match status" value="1"/>
</dbReference>
<reference evidence="4" key="1">
    <citation type="journal article" date="2020" name="Stud. Mycol.">
        <title>101 Dothideomycetes genomes: a test case for predicting lifestyles and emergence of pathogens.</title>
        <authorList>
            <person name="Haridas S."/>
            <person name="Albert R."/>
            <person name="Binder M."/>
            <person name="Bloem J."/>
            <person name="Labutti K."/>
            <person name="Salamov A."/>
            <person name="Andreopoulos B."/>
            <person name="Baker S."/>
            <person name="Barry K."/>
            <person name="Bills G."/>
            <person name="Bluhm B."/>
            <person name="Cannon C."/>
            <person name="Castanera R."/>
            <person name="Culley D."/>
            <person name="Daum C."/>
            <person name="Ezra D."/>
            <person name="Gonzalez J."/>
            <person name="Henrissat B."/>
            <person name="Kuo A."/>
            <person name="Liang C."/>
            <person name="Lipzen A."/>
            <person name="Lutzoni F."/>
            <person name="Magnuson J."/>
            <person name="Mondo S."/>
            <person name="Nolan M."/>
            <person name="Ohm R."/>
            <person name="Pangilinan J."/>
            <person name="Park H.-J."/>
            <person name="Ramirez L."/>
            <person name="Alfaro M."/>
            <person name="Sun H."/>
            <person name="Tritt A."/>
            <person name="Yoshinaga Y."/>
            <person name="Zwiers L.-H."/>
            <person name="Turgeon B."/>
            <person name="Goodwin S."/>
            <person name="Spatafora J."/>
            <person name="Crous P."/>
            <person name="Grigoriev I."/>
        </authorList>
    </citation>
    <scope>NUCLEOTIDE SEQUENCE</scope>
    <source>
        <strain evidence="4">CBS 133067</strain>
    </source>
</reference>
<protein>
    <recommendedName>
        <fullName evidence="3">DUF3533 domain-containing protein</fullName>
    </recommendedName>
</protein>
<feature type="transmembrane region" description="Helical" evidence="2">
    <location>
        <begin position="421"/>
        <end position="445"/>
    </location>
</feature>
<keyword evidence="2" id="KW-1133">Transmembrane helix</keyword>
<evidence type="ECO:0000313" key="4">
    <source>
        <dbReference type="EMBL" id="KAF2103403.1"/>
    </source>
</evidence>
<sequence>MSTDPVGAEPRQFQDDEETLRTRKSSDVQKGDLDAGVDQDEENQHSAPRPVGFWDPKLKNARKGAFSKWILTTVVLMIFILSVLSIYWAVFFHLPKNIQSLVVYIVDFDGLAPYDTTGHPPLVGPAIVQLANQMRQQTGPPTSTLGYGALPPSHFNNDPIQLVYQYSRDDTNFYDFILPSLSQLMTQATSMVGEKWARTVFANASDPAVVRGIQAAPQAISPAIGFSQYNLRPFYPYTAIPAVSIGLIYLIIISFFSFSFYFPIHAKYIKPEGHPPLHFWQLIVWRWIATIVAYFFHSLAYSFISLAFQINFGSNPVSSTTEPTIATAGNPGAYGNATFLVYWMLNFWGMIALGLACENMAMLVGMPWTGLWLIFWVITNVSTSFYDIDIEPGFYSWGYAFPLHQVVEGSRQILFDLHSRIGLNFGILIAWGAVNTALFPFMCYWMRYKTKHGMHEYWA</sequence>
<dbReference type="OrthoDB" id="2140105at2759"/>
<dbReference type="GO" id="GO:0016020">
    <property type="term" value="C:membrane"/>
    <property type="evidence" value="ECO:0007669"/>
    <property type="project" value="TreeGrafter"/>
</dbReference>
<feature type="compositionally biased region" description="Basic and acidic residues" evidence="1">
    <location>
        <begin position="19"/>
        <end position="33"/>
    </location>
</feature>
<feature type="region of interest" description="Disordered" evidence="1">
    <location>
        <begin position="1"/>
        <end position="53"/>
    </location>
</feature>